<proteinExistence type="predicted"/>
<dbReference type="GO" id="GO:0016298">
    <property type="term" value="F:lipase activity"/>
    <property type="evidence" value="ECO:0000318"/>
    <property type="project" value="GO_Central"/>
</dbReference>
<dbReference type="InterPro" id="IPR044603">
    <property type="entry name" value="SAG101-like"/>
</dbReference>
<gene>
    <name evidence="9" type="ORF">RCOM_0852460</name>
</gene>
<dbReference type="GO" id="GO:0006952">
    <property type="term" value="P:defense response"/>
    <property type="evidence" value="ECO:0007669"/>
    <property type="project" value="UniProtKB-KW"/>
</dbReference>
<dbReference type="Proteomes" id="UP000008311">
    <property type="component" value="Unassembled WGS sequence"/>
</dbReference>
<dbReference type="KEGG" id="rcu:8280580"/>
<evidence type="ECO:0000256" key="4">
    <source>
        <dbReference type="ARBA" id="ARBA00022801"/>
    </source>
</evidence>
<dbReference type="InterPro" id="IPR029058">
    <property type="entry name" value="AB_hydrolase_fold"/>
</dbReference>
<keyword evidence="4" id="KW-0378">Hydrolase</keyword>
<feature type="domain" description="Fungal lipase-type" evidence="7">
    <location>
        <begin position="109"/>
        <end position="218"/>
    </location>
</feature>
<dbReference type="OrthoDB" id="438440at2759"/>
<dbReference type="GO" id="GO:0052689">
    <property type="term" value="F:carboxylic ester hydrolase activity"/>
    <property type="evidence" value="ECO:0007669"/>
    <property type="project" value="InterPro"/>
</dbReference>
<evidence type="ECO:0008006" key="11">
    <source>
        <dbReference type="Google" id="ProtNLM"/>
    </source>
</evidence>
<dbReference type="EMBL" id="EQ973817">
    <property type="protein sequence ID" value="EEF44940.1"/>
    <property type="molecule type" value="Genomic_DNA"/>
</dbReference>
<evidence type="ECO:0000256" key="6">
    <source>
        <dbReference type="ARBA" id="ARBA00023242"/>
    </source>
</evidence>
<dbReference type="PANTHER" id="PTHR46898">
    <property type="entry name" value="SENESCENCE-ASSOCIATED CARBOXYLESTERASE 101"/>
    <property type="match status" value="1"/>
</dbReference>
<dbReference type="GO" id="GO:0006629">
    <property type="term" value="P:lipid metabolic process"/>
    <property type="evidence" value="ECO:0007669"/>
    <property type="project" value="InterPro"/>
</dbReference>
<organism evidence="9 10">
    <name type="scientific">Ricinus communis</name>
    <name type="common">Castor bean</name>
    <dbReference type="NCBI Taxonomy" id="3988"/>
    <lineage>
        <taxon>Eukaryota</taxon>
        <taxon>Viridiplantae</taxon>
        <taxon>Streptophyta</taxon>
        <taxon>Embryophyta</taxon>
        <taxon>Tracheophyta</taxon>
        <taxon>Spermatophyta</taxon>
        <taxon>Magnoliopsida</taxon>
        <taxon>eudicotyledons</taxon>
        <taxon>Gunneridae</taxon>
        <taxon>Pentapetalae</taxon>
        <taxon>rosids</taxon>
        <taxon>fabids</taxon>
        <taxon>Malpighiales</taxon>
        <taxon>Euphorbiaceae</taxon>
        <taxon>Acalyphoideae</taxon>
        <taxon>Acalypheae</taxon>
        <taxon>Ricinus</taxon>
    </lineage>
</organism>
<dbReference type="Pfam" id="PF01764">
    <property type="entry name" value="Lipase_3"/>
    <property type="match status" value="1"/>
</dbReference>
<evidence type="ECO:0000256" key="1">
    <source>
        <dbReference type="ARBA" id="ARBA00004123"/>
    </source>
</evidence>
<dbReference type="SUPFAM" id="SSF53474">
    <property type="entry name" value="alpha/beta-Hydrolases"/>
    <property type="match status" value="1"/>
</dbReference>
<reference evidence="10" key="1">
    <citation type="journal article" date="2010" name="Nat. Biotechnol.">
        <title>Draft genome sequence of the oilseed species Ricinus communis.</title>
        <authorList>
            <person name="Chan A.P."/>
            <person name="Crabtree J."/>
            <person name="Zhao Q."/>
            <person name="Lorenzi H."/>
            <person name="Orvis J."/>
            <person name="Puiu D."/>
            <person name="Melake-Berhan A."/>
            <person name="Jones K.M."/>
            <person name="Redman J."/>
            <person name="Chen G."/>
            <person name="Cahoon E.B."/>
            <person name="Gedil M."/>
            <person name="Stanke M."/>
            <person name="Haas B.J."/>
            <person name="Wortman J.R."/>
            <person name="Fraser-Liggett C.M."/>
            <person name="Ravel J."/>
            <person name="Rabinowicz P.D."/>
        </authorList>
    </citation>
    <scope>NUCLEOTIDE SEQUENCE [LARGE SCALE GENOMIC DNA]</scope>
    <source>
        <strain evidence="10">cv. Hale</strain>
    </source>
</reference>
<dbReference type="InterPro" id="IPR041266">
    <property type="entry name" value="EDS1_EP"/>
</dbReference>
<evidence type="ECO:0000259" key="8">
    <source>
        <dbReference type="Pfam" id="PF18117"/>
    </source>
</evidence>
<sequence>MSQLPLFNSGLELANLAVNSNLLHLSLNAIYTLQSEADPNQQQRQSLSLRWKFEKQQSNTIIAFVTSPCCTVHHLQEGADLVSSATLKQENFNHFEFLCSKGNPSFSVNRAAIALFYQSFDDFSRLKTQLIDSATCKLLVDTPLIVAGNSLGGSLASLFTLWLLDSINPSSKSKRPLCITFGSPLLGDSGLQRAISERSTWNSCFLNVAANQDPVPCLFIPPLTHQYLASTPQTAAYRPFGAFLLCSHLGCACAEDPEVVACLLAAMGLESTRSQVSGEQLLTYYGTLVENLKTRVILKGSSGLSLSVMDSLQAGFILQLEAIGDQRIQQQQHNMDIADLIKKLKQREQICMLNKRKALNPSRKLNEIKIKMAYLEWYKKTCKKKMGYYDSYKSLLSTSDREITKHKKFLTNYWKDMVEEAEKKPQKEGSFIRGTWLYAGMNYRRMVEPLDIAEYYREKGRRNYESEGRSKHYILLEKWQKEDIEKPTGPASTKKKQNVAGSLTEDSCFWAYVEEALISSEVLKDATSSAVDKQSSREYLSKFETYVMDQINNYAVSPEIFLRESSFMKWWRGFQDVASNSSLLDFMKNARYVQYEKGCF</sequence>
<evidence type="ECO:0000259" key="7">
    <source>
        <dbReference type="Pfam" id="PF01764"/>
    </source>
</evidence>
<dbReference type="PANTHER" id="PTHR46898:SF3">
    <property type="entry name" value="FUNGAL LIPASE-LIKE DOMAIN-CONTAINING PROTEIN"/>
    <property type="match status" value="1"/>
</dbReference>
<evidence type="ECO:0000256" key="3">
    <source>
        <dbReference type="ARBA" id="ARBA00022490"/>
    </source>
</evidence>
<dbReference type="STRING" id="3988.B9RUF3"/>
<keyword evidence="3" id="KW-0963">Cytoplasm</keyword>
<keyword evidence="5" id="KW-0611">Plant defense</keyword>
<feature type="domain" description="EDS1 EP" evidence="8">
    <location>
        <begin position="374"/>
        <end position="582"/>
    </location>
</feature>
<keyword evidence="10" id="KW-1185">Reference proteome</keyword>
<evidence type="ECO:0000313" key="9">
    <source>
        <dbReference type="EMBL" id="EEF44940.1"/>
    </source>
</evidence>
<dbReference type="Pfam" id="PF18117">
    <property type="entry name" value="EDS1_EP"/>
    <property type="match status" value="1"/>
</dbReference>
<evidence type="ECO:0000256" key="2">
    <source>
        <dbReference type="ARBA" id="ARBA00004496"/>
    </source>
</evidence>
<dbReference type="Gene3D" id="3.40.50.1820">
    <property type="entry name" value="alpha/beta hydrolase"/>
    <property type="match status" value="1"/>
</dbReference>
<dbReference type="FunCoup" id="B9RUF3">
    <property type="interactions" value="185"/>
</dbReference>
<evidence type="ECO:0000256" key="5">
    <source>
        <dbReference type="ARBA" id="ARBA00022821"/>
    </source>
</evidence>
<dbReference type="OMA" id="KISMAYI"/>
<protein>
    <recommendedName>
        <fullName evidence="11">Senescence-associated carboxylesterase 101</fullName>
    </recommendedName>
</protein>
<dbReference type="AlphaFoldDB" id="B9RUF3"/>
<dbReference type="eggNOG" id="ENOG502QTKG">
    <property type="taxonomic scope" value="Eukaryota"/>
</dbReference>
<dbReference type="GO" id="GO:0005737">
    <property type="term" value="C:cytoplasm"/>
    <property type="evidence" value="ECO:0007669"/>
    <property type="project" value="UniProtKB-SubCell"/>
</dbReference>
<dbReference type="InterPro" id="IPR002921">
    <property type="entry name" value="Fungal_lipase-type"/>
</dbReference>
<dbReference type="InParanoid" id="B9RUF3"/>
<evidence type="ECO:0000313" key="10">
    <source>
        <dbReference type="Proteomes" id="UP000008311"/>
    </source>
</evidence>
<name>B9RUF3_RICCO</name>
<dbReference type="GO" id="GO:0005634">
    <property type="term" value="C:nucleus"/>
    <property type="evidence" value="ECO:0007669"/>
    <property type="project" value="UniProtKB-SubCell"/>
</dbReference>
<accession>B9RUF3</accession>
<comment type="subcellular location">
    <subcellularLocation>
        <location evidence="2">Cytoplasm</location>
    </subcellularLocation>
    <subcellularLocation>
        <location evidence="1">Nucleus</location>
    </subcellularLocation>
</comment>
<keyword evidence="6" id="KW-0539">Nucleus</keyword>